<dbReference type="PANTHER" id="PTHR45772:SF10">
    <property type="entry name" value="LIPOPOLYSACCHARIDE EXPORT SYSTEM ATP-BINDING PROTEIN LPTB"/>
    <property type="match status" value="1"/>
</dbReference>
<dbReference type="Pfam" id="PF12399">
    <property type="entry name" value="BCA_ABC_TP_C"/>
    <property type="match status" value="1"/>
</dbReference>
<evidence type="ECO:0000256" key="1">
    <source>
        <dbReference type="ARBA" id="ARBA00004496"/>
    </source>
</evidence>
<comment type="function">
    <text evidence="13">Part of the ABC transporter complex LptBFG involved in the translocation of lipopolysaccharide (LPS) from the inner membrane to the outer membrane. Probably responsible for energy coupling to the transport system.</text>
</comment>
<dbReference type="AlphaFoldDB" id="A0A4Y3TVY5"/>
<gene>
    <name evidence="16" type="ORF">APE01nite_17500</name>
</gene>
<evidence type="ECO:0000256" key="12">
    <source>
        <dbReference type="ARBA" id="ARBA00023136"/>
    </source>
</evidence>
<evidence type="ECO:0000256" key="8">
    <source>
        <dbReference type="ARBA" id="ARBA00022519"/>
    </source>
</evidence>
<feature type="domain" description="ABC transporter" evidence="15">
    <location>
        <begin position="2"/>
        <end position="234"/>
    </location>
</feature>
<dbReference type="GO" id="GO:0055085">
    <property type="term" value="P:transmembrane transport"/>
    <property type="evidence" value="ECO:0007669"/>
    <property type="project" value="InterPro"/>
</dbReference>
<evidence type="ECO:0000256" key="13">
    <source>
        <dbReference type="ARBA" id="ARBA00024818"/>
    </source>
</evidence>
<proteinExistence type="inferred from homology"/>
<name>A0A4Y3TVY5_9PROT</name>
<dbReference type="PANTHER" id="PTHR45772">
    <property type="entry name" value="CONSERVED COMPONENT OF ABC TRANSPORTER FOR NATURAL AMINO ACIDS-RELATED"/>
    <property type="match status" value="1"/>
</dbReference>
<dbReference type="InterPro" id="IPR003439">
    <property type="entry name" value="ABC_transporter-like_ATP-bd"/>
</dbReference>
<dbReference type="EMBL" id="BJMV01000008">
    <property type="protein sequence ID" value="GEB85953.1"/>
    <property type="molecule type" value="Genomic_DNA"/>
</dbReference>
<dbReference type="GO" id="GO:0005524">
    <property type="term" value="F:ATP binding"/>
    <property type="evidence" value="ECO:0007669"/>
    <property type="project" value="UniProtKB-KW"/>
</dbReference>
<dbReference type="PROSITE" id="PS50893">
    <property type="entry name" value="ABC_TRANSPORTER_2"/>
    <property type="match status" value="1"/>
</dbReference>
<dbReference type="OrthoDB" id="9775250at2"/>
<comment type="subcellular location">
    <subcellularLocation>
        <location evidence="2">Cell inner membrane</location>
        <topology evidence="2">Peripheral membrane protein</topology>
        <orientation evidence="2">Cytoplasmic side</orientation>
    </subcellularLocation>
    <subcellularLocation>
        <location evidence="1">Cytoplasm</location>
    </subcellularLocation>
</comment>
<evidence type="ECO:0000313" key="16">
    <source>
        <dbReference type="EMBL" id="GEB85953.1"/>
    </source>
</evidence>
<evidence type="ECO:0000256" key="7">
    <source>
        <dbReference type="ARBA" id="ARBA00022490"/>
    </source>
</evidence>
<organism evidence="16 17">
    <name type="scientific">Acetobacter peroxydans</name>
    <dbReference type="NCBI Taxonomy" id="104098"/>
    <lineage>
        <taxon>Bacteria</taxon>
        <taxon>Pseudomonadati</taxon>
        <taxon>Pseudomonadota</taxon>
        <taxon>Alphaproteobacteria</taxon>
        <taxon>Acetobacterales</taxon>
        <taxon>Acetobacteraceae</taxon>
        <taxon>Acetobacter</taxon>
    </lineage>
</organism>
<evidence type="ECO:0000256" key="6">
    <source>
        <dbReference type="ARBA" id="ARBA00022475"/>
    </source>
</evidence>
<keyword evidence="5" id="KW-0813">Transport</keyword>
<evidence type="ECO:0000256" key="2">
    <source>
        <dbReference type="ARBA" id="ARBA00004515"/>
    </source>
</evidence>
<keyword evidence="11" id="KW-1278">Translocase</keyword>
<dbReference type="NCBIfam" id="TIGR04406">
    <property type="entry name" value="LPS_export_lptB"/>
    <property type="match status" value="1"/>
</dbReference>
<evidence type="ECO:0000256" key="4">
    <source>
        <dbReference type="ARBA" id="ARBA00017803"/>
    </source>
</evidence>
<evidence type="ECO:0000259" key="15">
    <source>
        <dbReference type="PROSITE" id="PS50893"/>
    </source>
</evidence>
<keyword evidence="7" id="KW-0963">Cytoplasm</keyword>
<dbReference type="InterPro" id="IPR030921">
    <property type="entry name" value="LPS_export_LptB"/>
</dbReference>
<dbReference type="SUPFAM" id="SSF52540">
    <property type="entry name" value="P-loop containing nucleoside triphosphate hydrolases"/>
    <property type="match status" value="1"/>
</dbReference>
<comment type="caution">
    <text evidence="16">The sequence shown here is derived from an EMBL/GenBank/DDBJ whole genome shotgun (WGS) entry which is preliminary data.</text>
</comment>
<evidence type="ECO:0000256" key="10">
    <source>
        <dbReference type="ARBA" id="ARBA00022840"/>
    </source>
</evidence>
<evidence type="ECO:0000313" key="17">
    <source>
        <dbReference type="Proteomes" id="UP000317730"/>
    </source>
</evidence>
<dbReference type="RefSeq" id="WP_141376614.1">
    <property type="nucleotide sequence ID" value="NZ_BAPL01000030.1"/>
</dbReference>
<comment type="similarity">
    <text evidence="3">Belongs to the ABC transporter superfamily. Outer membrane lipopolysaccharide export (TC 1.B.42) family.</text>
</comment>
<keyword evidence="6" id="KW-1003">Cell membrane</keyword>
<dbReference type="GO" id="GO:0043190">
    <property type="term" value="C:ATP-binding cassette (ABC) transporter complex"/>
    <property type="evidence" value="ECO:0007669"/>
    <property type="project" value="InterPro"/>
</dbReference>
<dbReference type="GO" id="GO:0016887">
    <property type="term" value="F:ATP hydrolysis activity"/>
    <property type="evidence" value="ECO:0007669"/>
    <property type="project" value="InterPro"/>
</dbReference>
<dbReference type="GO" id="GO:0005737">
    <property type="term" value="C:cytoplasm"/>
    <property type="evidence" value="ECO:0007669"/>
    <property type="project" value="UniProtKB-SubCell"/>
</dbReference>
<evidence type="ECO:0000256" key="5">
    <source>
        <dbReference type="ARBA" id="ARBA00022448"/>
    </source>
</evidence>
<evidence type="ECO:0000256" key="9">
    <source>
        <dbReference type="ARBA" id="ARBA00022741"/>
    </source>
</evidence>
<dbReference type="InterPro" id="IPR003593">
    <property type="entry name" value="AAA+_ATPase"/>
</dbReference>
<dbReference type="InterPro" id="IPR051120">
    <property type="entry name" value="ABC_AA/LPS_Transport"/>
</dbReference>
<evidence type="ECO:0000256" key="3">
    <source>
        <dbReference type="ARBA" id="ARBA00010865"/>
    </source>
</evidence>
<keyword evidence="8" id="KW-0997">Cell inner membrane</keyword>
<dbReference type="SMART" id="SM00382">
    <property type="entry name" value="AAA"/>
    <property type="match status" value="1"/>
</dbReference>
<keyword evidence="9" id="KW-0547">Nucleotide-binding</keyword>
<protein>
    <recommendedName>
        <fullName evidence="4">Lipopolysaccharide export system ATP-binding protein LptB</fullName>
    </recommendedName>
</protein>
<dbReference type="Proteomes" id="UP000317730">
    <property type="component" value="Unassembled WGS sequence"/>
</dbReference>
<comment type="subunit">
    <text evidence="14">Component of the lipopolysaccharide transport and assembly complex. The LptBFG transporter is composed of two ATP-binding proteins (LptB) and two transmembrane proteins (LptF and LptG).</text>
</comment>
<accession>A0A4Y3TVY5</accession>
<dbReference type="InterPro" id="IPR027417">
    <property type="entry name" value="P-loop_NTPase"/>
</dbReference>
<dbReference type="Pfam" id="PF00005">
    <property type="entry name" value="ABC_tran"/>
    <property type="match status" value="1"/>
</dbReference>
<evidence type="ECO:0000256" key="11">
    <source>
        <dbReference type="ARBA" id="ARBA00022967"/>
    </source>
</evidence>
<evidence type="ECO:0000256" key="14">
    <source>
        <dbReference type="ARBA" id="ARBA00026081"/>
    </source>
</evidence>
<keyword evidence="12" id="KW-0472">Membrane</keyword>
<dbReference type="InterPro" id="IPR032823">
    <property type="entry name" value="BCA_ABC_TP_C"/>
</dbReference>
<sequence length="238" mass="26146">MLRVQDIEKTVNGKKIIKNISLHVGNGEIVGLLGPNGAGKSTTFRLLTGILRPDAGTVMLNGVDVTRMPFHMRAQYGLAYLPQTSFLPRTLSVQNTLDLMLETRLSSRKERVARRDALLDEFSLEDVRHRRTALLSGGQRRRCEIAVCMACEPVIALFDEPFAGVDPLNTGTVTGLLRHLADKGLSVLITDHSAMDILRLVDRAYVVESGRVLAEGDPATLSQDPDVRRVYLGEGNSL</sequence>
<dbReference type="Gene3D" id="3.40.50.300">
    <property type="entry name" value="P-loop containing nucleotide triphosphate hydrolases"/>
    <property type="match status" value="1"/>
</dbReference>
<keyword evidence="17" id="KW-1185">Reference proteome</keyword>
<keyword evidence="10" id="KW-0067">ATP-binding</keyword>
<reference evidence="16 17" key="1">
    <citation type="submission" date="2019-06" db="EMBL/GenBank/DDBJ databases">
        <title>Whole genome shotgun sequence of Acetobacter peroxydans NBRC 13755.</title>
        <authorList>
            <person name="Hosoyama A."/>
            <person name="Uohara A."/>
            <person name="Ohji S."/>
            <person name="Ichikawa N."/>
        </authorList>
    </citation>
    <scope>NUCLEOTIDE SEQUENCE [LARGE SCALE GENOMIC DNA]</scope>
    <source>
        <strain evidence="16 17">NBRC 13755</strain>
    </source>
</reference>